<dbReference type="InterPro" id="IPR009574">
    <property type="entry name" value="DUF1189"/>
</dbReference>
<comment type="caution">
    <text evidence="2">The sequence shown here is derived from an EMBL/GenBank/DDBJ whole genome shotgun (WGS) entry which is preliminary data.</text>
</comment>
<keyword evidence="1" id="KW-1133">Transmembrane helix</keyword>
<dbReference type="AlphaFoldDB" id="A0A8I0DV48"/>
<dbReference type="RefSeq" id="WP_021944373.1">
    <property type="nucleotide sequence ID" value="NZ_JACOOX010000004.1"/>
</dbReference>
<evidence type="ECO:0000313" key="3">
    <source>
        <dbReference type="Proteomes" id="UP000615234"/>
    </source>
</evidence>
<name>A0A8I0DV48_9FIRM</name>
<dbReference type="EMBL" id="JACOOX010000004">
    <property type="protein sequence ID" value="MBC5662801.1"/>
    <property type="molecule type" value="Genomic_DNA"/>
</dbReference>
<dbReference type="Pfam" id="PF06691">
    <property type="entry name" value="DUF1189"/>
    <property type="match status" value="1"/>
</dbReference>
<organism evidence="2 3">
    <name type="scientific">Coprococcus hominis</name>
    <name type="common">ex Liu et al. 2022</name>
    <dbReference type="NCBI Taxonomy" id="2763039"/>
    <lineage>
        <taxon>Bacteria</taxon>
        <taxon>Bacillati</taxon>
        <taxon>Bacillota</taxon>
        <taxon>Clostridia</taxon>
        <taxon>Lachnospirales</taxon>
        <taxon>Lachnospiraceae</taxon>
        <taxon>Coprococcus</taxon>
    </lineage>
</organism>
<reference evidence="2 3" key="1">
    <citation type="submission" date="2020-08" db="EMBL/GenBank/DDBJ databases">
        <title>Genome public.</title>
        <authorList>
            <person name="Liu C."/>
            <person name="Sun Q."/>
        </authorList>
    </citation>
    <scope>NUCLEOTIDE SEQUENCE [LARGE SCALE GENOMIC DNA]</scope>
    <source>
        <strain evidence="2 3">NSJ-10</strain>
    </source>
</reference>
<keyword evidence="1" id="KW-0812">Transmembrane</keyword>
<gene>
    <name evidence="2" type="ORF">H8S09_07840</name>
</gene>
<sequence>MDEEYSKVTMVDQLAIAVSSPKNYKHLTKLKASKTVGFMILIAFILTFIEFGIGVITFIMHVGGLNNLITNKVPQFVIEDGKLTAESEMSLDIGNATIYMNTDYDRITLDDIKTNGVYIAFGKENVVMGMINGGQTYEYSTMDLDKLFYDGFNNDQLASAVPAFYVAIVIMYIAIMFGSVIKMIFLALVFSIVARTLAKGLHTGLSYGNVFRVCLYGLTLPMLLTSVNTCLDFLIPSSIMFVITLILAFSMINRGIASHVGTTAPPEDWL</sequence>
<proteinExistence type="predicted"/>
<feature type="transmembrane region" description="Helical" evidence="1">
    <location>
        <begin position="205"/>
        <end position="227"/>
    </location>
</feature>
<keyword evidence="3" id="KW-1185">Reference proteome</keyword>
<accession>A0A8I0DV48</accession>
<evidence type="ECO:0000313" key="2">
    <source>
        <dbReference type="EMBL" id="MBC5662801.1"/>
    </source>
</evidence>
<feature type="transmembrane region" description="Helical" evidence="1">
    <location>
        <begin position="163"/>
        <end position="193"/>
    </location>
</feature>
<feature type="transmembrane region" description="Helical" evidence="1">
    <location>
        <begin position="233"/>
        <end position="252"/>
    </location>
</feature>
<dbReference type="Proteomes" id="UP000615234">
    <property type="component" value="Unassembled WGS sequence"/>
</dbReference>
<feature type="transmembrane region" description="Helical" evidence="1">
    <location>
        <begin position="36"/>
        <end position="60"/>
    </location>
</feature>
<protein>
    <submittedName>
        <fullName evidence="2">DUF1189 domain-containing protein</fullName>
    </submittedName>
</protein>
<evidence type="ECO:0000256" key="1">
    <source>
        <dbReference type="SAM" id="Phobius"/>
    </source>
</evidence>
<keyword evidence="1" id="KW-0472">Membrane</keyword>